<reference evidence="1 2" key="1">
    <citation type="submission" date="2019-11" db="EMBL/GenBank/DDBJ databases">
        <title>Type strains purchased from KCTC, JCM and DSMZ.</title>
        <authorList>
            <person name="Lu H."/>
        </authorList>
    </citation>
    <scope>NUCLEOTIDE SEQUENCE [LARGE SCALE GENOMIC DNA]</scope>
    <source>
        <strain evidence="1 2">JCM 31587</strain>
    </source>
</reference>
<protein>
    <submittedName>
        <fullName evidence="1">Aldose 1-epimerase</fullName>
    </submittedName>
</protein>
<dbReference type="InterPro" id="IPR014718">
    <property type="entry name" value="GH-type_carb-bd"/>
</dbReference>
<dbReference type="InterPro" id="IPR008183">
    <property type="entry name" value="Aldose_1/G6P_1-epimerase"/>
</dbReference>
<organism evidence="1 2">
    <name type="scientific">Massilia eburnea</name>
    <dbReference type="NCBI Taxonomy" id="1776165"/>
    <lineage>
        <taxon>Bacteria</taxon>
        <taxon>Pseudomonadati</taxon>
        <taxon>Pseudomonadota</taxon>
        <taxon>Betaproteobacteria</taxon>
        <taxon>Burkholderiales</taxon>
        <taxon>Oxalobacteraceae</taxon>
        <taxon>Telluria group</taxon>
        <taxon>Massilia</taxon>
    </lineage>
</organism>
<evidence type="ECO:0000313" key="1">
    <source>
        <dbReference type="EMBL" id="MTW10450.1"/>
    </source>
</evidence>
<dbReference type="Gene3D" id="2.70.98.10">
    <property type="match status" value="1"/>
</dbReference>
<evidence type="ECO:0000313" key="2">
    <source>
        <dbReference type="Proteomes" id="UP000472320"/>
    </source>
</evidence>
<name>A0A6L6QE65_9BURK</name>
<dbReference type="AlphaFoldDB" id="A0A6L6QE65"/>
<accession>A0A6L6QE65</accession>
<dbReference type="SUPFAM" id="SSF74650">
    <property type="entry name" value="Galactose mutarotase-like"/>
    <property type="match status" value="1"/>
</dbReference>
<comment type="caution">
    <text evidence="1">The sequence shown here is derived from an EMBL/GenBank/DDBJ whole genome shotgun (WGS) entry which is preliminary data.</text>
</comment>
<dbReference type="Pfam" id="PF01263">
    <property type="entry name" value="Aldose_epim"/>
    <property type="match status" value="1"/>
</dbReference>
<proteinExistence type="predicted"/>
<keyword evidence="2" id="KW-1185">Reference proteome</keyword>
<gene>
    <name evidence="1" type="ORF">GM658_07520</name>
</gene>
<dbReference type="InterPro" id="IPR011013">
    <property type="entry name" value="Gal_mutarotase_sf_dom"/>
</dbReference>
<dbReference type="CDD" id="cd09021">
    <property type="entry name" value="Aldose_epim_Ec_YphB"/>
    <property type="match status" value="1"/>
</dbReference>
<dbReference type="GO" id="GO:0030246">
    <property type="term" value="F:carbohydrate binding"/>
    <property type="evidence" value="ECO:0007669"/>
    <property type="project" value="InterPro"/>
</dbReference>
<dbReference type="EMBL" id="WNKX01000004">
    <property type="protein sequence ID" value="MTW10450.1"/>
    <property type="molecule type" value="Genomic_DNA"/>
</dbReference>
<dbReference type="GO" id="GO:0016853">
    <property type="term" value="F:isomerase activity"/>
    <property type="evidence" value="ECO:0007669"/>
    <property type="project" value="InterPro"/>
</dbReference>
<sequence length="297" mass="32053">MPARRPDVQVIELRSGSLRALVLPAAGGGLARLDWRGMAVLRPAPDGVAQPLPGQLACFPLVPWSNRIAPEGFEFEGRRIAPAPTREGEPCPIHGDGWRLPWQIESRSESSAVLTLDRCDGSPFAFTSSLEYALAGSALRITLRVRNRGAYALPFGLGLHPWMPCPEDALLRAKADGVWLSGADKLPAKRVALPPAWNFCGAAPQPLPRDGVDNAFTGWDGRAQVDWPARKLRLEIEADMSCFILYAPPGKDFFCFEPVDHPINAHNLPGGVSANGLSVLAPGQALSRTVVFTAEDL</sequence>
<dbReference type="GO" id="GO:0005975">
    <property type="term" value="P:carbohydrate metabolic process"/>
    <property type="evidence" value="ECO:0007669"/>
    <property type="project" value="InterPro"/>
</dbReference>
<dbReference type="Proteomes" id="UP000472320">
    <property type="component" value="Unassembled WGS sequence"/>
</dbReference>